<gene>
    <name evidence="1" type="ORF">C4A77_17590</name>
</gene>
<sequence length="63" mass="6945">MGTSGTIVGKTVDETYSSRWTKSKKKSWTYSLDRNFYASVAYLTIDVTASVKSPDGSLEISND</sequence>
<accession>A0AAP8QB55</accession>
<evidence type="ECO:0000313" key="1">
    <source>
        <dbReference type="EMBL" id="PPA93496.1"/>
    </source>
</evidence>
<dbReference type="Proteomes" id="UP000239759">
    <property type="component" value="Unassembled WGS sequence"/>
</dbReference>
<organism evidence="1 2">
    <name type="scientific">Brevibacillus laterosporus</name>
    <name type="common">Bacillus laterosporus</name>
    <dbReference type="NCBI Taxonomy" id="1465"/>
    <lineage>
        <taxon>Bacteria</taxon>
        <taxon>Bacillati</taxon>
        <taxon>Bacillota</taxon>
        <taxon>Bacilli</taxon>
        <taxon>Bacillales</taxon>
        <taxon>Paenibacillaceae</taxon>
        <taxon>Brevibacillus</taxon>
    </lineage>
</organism>
<comment type="caution">
    <text evidence="1">The sequence shown here is derived from an EMBL/GenBank/DDBJ whole genome shotgun (WGS) entry which is preliminary data.</text>
</comment>
<dbReference type="AlphaFoldDB" id="A0AAP8QB55"/>
<reference evidence="1 2" key="1">
    <citation type="submission" date="2018-02" db="EMBL/GenBank/DDBJ databases">
        <title>Comparative analysis of genomes of three Brevibacillus laterosporus strains producers of potent antimicrobials isolated from silage.</title>
        <authorList>
            <person name="Kojic M."/>
            <person name="Miljkovic M."/>
            <person name="Studholme D."/>
            <person name="Filipic B."/>
        </authorList>
    </citation>
    <scope>NUCLEOTIDE SEQUENCE [LARGE SCALE GENOMIC DNA]</scope>
    <source>
        <strain evidence="1 2">BGSP11</strain>
    </source>
</reference>
<evidence type="ECO:0000313" key="2">
    <source>
        <dbReference type="Proteomes" id="UP000239759"/>
    </source>
</evidence>
<name>A0AAP8QB55_BRELA</name>
<protein>
    <submittedName>
        <fullName evidence="1">Uncharacterized protein</fullName>
    </submittedName>
</protein>
<proteinExistence type="predicted"/>
<dbReference type="EMBL" id="PRKQ01000024">
    <property type="protein sequence ID" value="PPA93496.1"/>
    <property type="molecule type" value="Genomic_DNA"/>
</dbReference>